<organism evidence="2 3">
    <name type="scientific">Coniochaeta pulveracea</name>
    <dbReference type="NCBI Taxonomy" id="177199"/>
    <lineage>
        <taxon>Eukaryota</taxon>
        <taxon>Fungi</taxon>
        <taxon>Dikarya</taxon>
        <taxon>Ascomycota</taxon>
        <taxon>Pezizomycotina</taxon>
        <taxon>Sordariomycetes</taxon>
        <taxon>Sordariomycetidae</taxon>
        <taxon>Coniochaetales</taxon>
        <taxon>Coniochaetaceae</taxon>
        <taxon>Coniochaeta</taxon>
    </lineage>
</organism>
<dbReference type="PANTHER" id="PTHR34883:SF17">
    <property type="entry name" value="CUPREDOXIN"/>
    <property type="match status" value="1"/>
</dbReference>
<dbReference type="Proteomes" id="UP000275385">
    <property type="component" value="Unassembled WGS sequence"/>
</dbReference>
<dbReference type="CDD" id="cd00920">
    <property type="entry name" value="Cupredoxin"/>
    <property type="match status" value="1"/>
</dbReference>
<protein>
    <recommendedName>
        <fullName evidence="4">Phytocyanin domain-containing protein</fullName>
    </recommendedName>
</protein>
<evidence type="ECO:0000313" key="3">
    <source>
        <dbReference type="Proteomes" id="UP000275385"/>
    </source>
</evidence>
<sequence length="208" mass="20830">MQFSTLVFAALASLASAQTTSTGKMIAVTVGINGTLKFSPDNIKASVGDMVQFQFVAGNHTATQSNFDNPCQPLSMHNASATGFHSGFQPAAASKAMGMTSVYTIPINDTKPIWVYCAQGKHCEAGMVMVINENTAANSSRSLDAYKKLAAGASTVVPSGNAANSSTGGTTGTTTGAPGASATAAGMSLAAPSTVGLAAIAAVALLMI</sequence>
<dbReference type="EMBL" id="QVQW01000092">
    <property type="protein sequence ID" value="RKU40756.1"/>
    <property type="molecule type" value="Genomic_DNA"/>
</dbReference>
<name>A0A420XYN1_9PEZI</name>
<dbReference type="STRING" id="177199.A0A420XYN1"/>
<evidence type="ECO:0000256" key="1">
    <source>
        <dbReference type="SAM" id="SignalP"/>
    </source>
</evidence>
<keyword evidence="3" id="KW-1185">Reference proteome</keyword>
<dbReference type="Gene3D" id="2.60.40.420">
    <property type="entry name" value="Cupredoxins - blue copper proteins"/>
    <property type="match status" value="1"/>
</dbReference>
<feature type="chain" id="PRO_5019550439" description="Phytocyanin domain-containing protein" evidence="1">
    <location>
        <begin position="18"/>
        <end position="208"/>
    </location>
</feature>
<dbReference type="AlphaFoldDB" id="A0A420XYN1"/>
<accession>A0A420XYN1</accession>
<dbReference type="OrthoDB" id="2331100at2759"/>
<evidence type="ECO:0000313" key="2">
    <source>
        <dbReference type="EMBL" id="RKU40756.1"/>
    </source>
</evidence>
<reference evidence="2 3" key="1">
    <citation type="submission" date="2018-08" db="EMBL/GenBank/DDBJ databases">
        <title>Draft genome of the lignicolous fungus Coniochaeta pulveracea.</title>
        <authorList>
            <person name="Borstlap C.J."/>
            <person name="De Witt R.N."/>
            <person name="Botha A."/>
            <person name="Volschenk H."/>
        </authorList>
    </citation>
    <scope>NUCLEOTIDE SEQUENCE [LARGE SCALE GENOMIC DNA]</scope>
    <source>
        <strain evidence="2 3">CAB683</strain>
    </source>
</reference>
<gene>
    <name evidence="2" type="ORF">DL546_001034</name>
</gene>
<keyword evidence="1" id="KW-0732">Signal</keyword>
<dbReference type="InterPro" id="IPR052953">
    <property type="entry name" value="Ser-rich/MCO-related"/>
</dbReference>
<dbReference type="PANTHER" id="PTHR34883">
    <property type="entry name" value="SERINE-RICH PROTEIN, PUTATIVE-RELATED-RELATED"/>
    <property type="match status" value="1"/>
</dbReference>
<feature type="signal peptide" evidence="1">
    <location>
        <begin position="1"/>
        <end position="17"/>
    </location>
</feature>
<dbReference type="SUPFAM" id="SSF49503">
    <property type="entry name" value="Cupredoxins"/>
    <property type="match status" value="1"/>
</dbReference>
<dbReference type="InterPro" id="IPR008972">
    <property type="entry name" value="Cupredoxin"/>
</dbReference>
<proteinExistence type="predicted"/>
<comment type="caution">
    <text evidence="2">The sequence shown here is derived from an EMBL/GenBank/DDBJ whole genome shotgun (WGS) entry which is preliminary data.</text>
</comment>
<evidence type="ECO:0008006" key="4">
    <source>
        <dbReference type="Google" id="ProtNLM"/>
    </source>
</evidence>